<dbReference type="InterPro" id="IPR003838">
    <property type="entry name" value="ABC3_permease_C"/>
</dbReference>
<feature type="transmembrane region" description="Helical" evidence="6">
    <location>
        <begin position="345"/>
        <end position="364"/>
    </location>
</feature>
<evidence type="ECO:0000256" key="6">
    <source>
        <dbReference type="SAM" id="Phobius"/>
    </source>
</evidence>
<evidence type="ECO:0000256" key="1">
    <source>
        <dbReference type="ARBA" id="ARBA00004651"/>
    </source>
</evidence>
<evidence type="ECO:0000259" key="7">
    <source>
        <dbReference type="Pfam" id="PF02687"/>
    </source>
</evidence>
<dbReference type="Pfam" id="PF02687">
    <property type="entry name" value="FtsX"/>
    <property type="match status" value="2"/>
</dbReference>
<feature type="domain" description="ABC3 transporter permease C-terminal" evidence="7">
    <location>
        <begin position="296"/>
        <end position="409"/>
    </location>
</feature>
<feature type="transmembrane region" description="Helical" evidence="6">
    <location>
        <begin position="741"/>
        <end position="758"/>
    </location>
</feature>
<dbReference type="PANTHER" id="PTHR30572:SF18">
    <property type="entry name" value="ABC-TYPE MACROLIDE FAMILY EXPORT SYSTEM PERMEASE COMPONENT 2"/>
    <property type="match status" value="1"/>
</dbReference>
<comment type="subcellular location">
    <subcellularLocation>
        <location evidence="1">Cell membrane</location>
        <topology evidence="1">Multi-pass membrane protein</topology>
    </subcellularLocation>
</comment>
<dbReference type="AlphaFoldDB" id="A0A926Y283"/>
<feature type="transmembrane region" description="Helical" evidence="6">
    <location>
        <begin position="21"/>
        <end position="43"/>
    </location>
</feature>
<dbReference type="EMBL" id="JACWZY010000014">
    <property type="protein sequence ID" value="MBD2702318.1"/>
    <property type="molecule type" value="Genomic_DNA"/>
</dbReference>
<name>A0A926Y283_9BACT</name>
<feature type="domain" description="ABC3 transporter permease C-terminal" evidence="7">
    <location>
        <begin position="689"/>
        <end position="802"/>
    </location>
</feature>
<feature type="transmembrane region" description="Helical" evidence="6">
    <location>
        <begin position="686"/>
        <end position="706"/>
    </location>
</feature>
<feature type="transmembrane region" description="Helical" evidence="6">
    <location>
        <begin position="384"/>
        <end position="407"/>
    </location>
</feature>
<feature type="transmembrane region" description="Helical" evidence="6">
    <location>
        <begin position="428"/>
        <end position="452"/>
    </location>
</feature>
<dbReference type="PANTHER" id="PTHR30572">
    <property type="entry name" value="MEMBRANE COMPONENT OF TRANSPORTER-RELATED"/>
    <property type="match status" value="1"/>
</dbReference>
<feature type="domain" description="MacB-like periplasmic core" evidence="8">
    <location>
        <begin position="20"/>
        <end position="240"/>
    </location>
</feature>
<protein>
    <submittedName>
        <fullName evidence="9">ABC transporter permease</fullName>
    </submittedName>
</protein>
<gene>
    <name evidence="9" type="ORF">IC229_16840</name>
</gene>
<evidence type="ECO:0000256" key="5">
    <source>
        <dbReference type="ARBA" id="ARBA00023136"/>
    </source>
</evidence>
<reference evidence="9" key="1">
    <citation type="submission" date="2020-09" db="EMBL/GenBank/DDBJ databases">
        <authorList>
            <person name="Kim M.K."/>
        </authorList>
    </citation>
    <scope>NUCLEOTIDE SEQUENCE</scope>
    <source>
        <strain evidence="9">BT702</strain>
    </source>
</reference>
<evidence type="ECO:0000259" key="8">
    <source>
        <dbReference type="Pfam" id="PF12704"/>
    </source>
</evidence>
<dbReference type="GO" id="GO:0005886">
    <property type="term" value="C:plasma membrane"/>
    <property type="evidence" value="ECO:0007669"/>
    <property type="project" value="UniProtKB-SubCell"/>
</dbReference>
<feature type="transmembrane region" description="Helical" evidence="6">
    <location>
        <begin position="289"/>
        <end position="309"/>
    </location>
</feature>
<evidence type="ECO:0000256" key="4">
    <source>
        <dbReference type="ARBA" id="ARBA00022989"/>
    </source>
</evidence>
<keyword evidence="4 6" id="KW-1133">Transmembrane helix</keyword>
<dbReference type="InterPro" id="IPR025857">
    <property type="entry name" value="MacB_PCD"/>
</dbReference>
<sequence>MLRNYLKIAFRSLAKNRVYSLINTVGLALGMATFVLIAEYVAFERSVDGFHKNLPNLYRVLMDNNRQTYPQLAPGVAMVGKQQFGEIQDYCRIANGISDGIVTWSGTGKAAQKSFRETSTAYADGSFFSLFTFPLADGSLLSLQQPNVVAISETAAHKYFGDTRPIGKALTLNNQFGKTAFTVGAVYRDFPTNSDFRANMLFSLQTLASPAGLNGNDWARLDNLESNFIDTYLLVRPQSDYLALETKFNDFKKKLKPEDTEMIRLQPVKNMHLSRSLSDYYQTNGNLRFVYLLGGIALLILIIAWFNYINLSTAGALQRAKEVGVRKTVGAGNGQLITQFLSESLLLNLISLSLALGLISVLQQPFNQLTGRVLSTDVLLRGNFWAFTVGFLLAGTLLSGGYVAFVLTKFRPVQVLKGAISRVGQGVTLRQSLVVFQFSVSIALMIATGVMLQQLRHMQTQDLSMKLDQLLVLRGPDVGKDSTFKTRSGAFRQSISQLASVQAFCTSGSVPGNWYNFSADGITRPNPQPGDNQKTYAVVNADHRFLGTYGIKLVAGQNVTAAECDKPWNAITKVMINERAVEQLGFLSSSAAVGQKIKWGRDLEIVGVVKNYHHQSLKQAIEPIIFIPQTSVYYTTVRLTTEQLPAKIAELEGLFNQYFPGNPFDYFFVDERYNEQYKDDQQSEQIFTIASLLAIFIACLGLFGLATYMTEQRTKEIGVRKVLGASVASIVTLLSKDFLKPVAIAIVIASPIAWYAMDRWLQDFAYKIDISWWVVGLAGLLAVGIALATVSFQSIRAALMNPVKSLRSE</sequence>
<keyword evidence="2" id="KW-1003">Cell membrane</keyword>
<comment type="caution">
    <text evidence="9">The sequence shown here is derived from an EMBL/GenBank/DDBJ whole genome shotgun (WGS) entry which is preliminary data.</text>
</comment>
<evidence type="ECO:0000256" key="2">
    <source>
        <dbReference type="ARBA" id="ARBA00022475"/>
    </source>
</evidence>
<evidence type="ECO:0000313" key="10">
    <source>
        <dbReference type="Proteomes" id="UP000598820"/>
    </source>
</evidence>
<feature type="domain" description="MacB-like periplasmic core" evidence="8">
    <location>
        <begin position="440"/>
        <end position="644"/>
    </location>
</feature>
<dbReference type="GO" id="GO:0022857">
    <property type="term" value="F:transmembrane transporter activity"/>
    <property type="evidence" value="ECO:0007669"/>
    <property type="project" value="TreeGrafter"/>
</dbReference>
<dbReference type="Proteomes" id="UP000598820">
    <property type="component" value="Unassembled WGS sequence"/>
</dbReference>
<feature type="transmembrane region" description="Helical" evidence="6">
    <location>
        <begin position="770"/>
        <end position="792"/>
    </location>
</feature>
<evidence type="ECO:0000313" key="9">
    <source>
        <dbReference type="EMBL" id="MBD2702318.1"/>
    </source>
</evidence>
<keyword evidence="3 6" id="KW-0812">Transmembrane</keyword>
<keyword evidence="5 6" id="KW-0472">Membrane</keyword>
<proteinExistence type="predicted"/>
<evidence type="ECO:0000256" key="3">
    <source>
        <dbReference type="ARBA" id="ARBA00022692"/>
    </source>
</evidence>
<organism evidence="9 10">
    <name type="scientific">Spirosoma profusum</name>
    <dbReference type="NCBI Taxonomy" id="2771354"/>
    <lineage>
        <taxon>Bacteria</taxon>
        <taxon>Pseudomonadati</taxon>
        <taxon>Bacteroidota</taxon>
        <taxon>Cytophagia</taxon>
        <taxon>Cytophagales</taxon>
        <taxon>Cytophagaceae</taxon>
        <taxon>Spirosoma</taxon>
    </lineage>
</organism>
<dbReference type="Pfam" id="PF12704">
    <property type="entry name" value="MacB_PCD"/>
    <property type="match status" value="2"/>
</dbReference>
<keyword evidence="10" id="KW-1185">Reference proteome</keyword>
<accession>A0A926Y283</accession>
<dbReference type="InterPro" id="IPR050250">
    <property type="entry name" value="Macrolide_Exporter_MacB"/>
</dbReference>